<evidence type="ECO:0000313" key="9">
    <source>
        <dbReference type="EMBL" id="CAK0859728.1"/>
    </source>
</evidence>
<keyword evidence="10" id="KW-1185">Reference proteome</keyword>
<dbReference type="Gene3D" id="2.20.100.10">
    <property type="entry name" value="Thrombospondin type-1 (TSP1) repeat"/>
    <property type="match status" value="4"/>
</dbReference>
<evidence type="ECO:0000313" key="10">
    <source>
        <dbReference type="Proteomes" id="UP001189429"/>
    </source>
</evidence>
<evidence type="ECO:0000256" key="6">
    <source>
        <dbReference type="ARBA" id="ARBA00023180"/>
    </source>
</evidence>
<evidence type="ECO:0000256" key="4">
    <source>
        <dbReference type="ARBA" id="ARBA00022737"/>
    </source>
</evidence>
<dbReference type="Proteomes" id="UP001189429">
    <property type="component" value="Unassembled WGS sequence"/>
</dbReference>
<dbReference type="InterPro" id="IPR052065">
    <property type="entry name" value="Compl_asym_regulator"/>
</dbReference>
<keyword evidence="5" id="KW-1015">Disulfide bond</keyword>
<keyword evidence="2" id="KW-0964">Secreted</keyword>
<reference evidence="9" key="1">
    <citation type="submission" date="2023-10" db="EMBL/GenBank/DDBJ databases">
        <authorList>
            <person name="Chen Y."/>
            <person name="Shah S."/>
            <person name="Dougan E. K."/>
            <person name="Thang M."/>
            <person name="Chan C."/>
        </authorList>
    </citation>
    <scope>NUCLEOTIDE SEQUENCE [LARGE SCALE GENOMIC DNA]</scope>
</reference>
<dbReference type="Pfam" id="PF00090">
    <property type="entry name" value="TSP_1"/>
    <property type="match status" value="2"/>
</dbReference>
<feature type="region of interest" description="Disordered" evidence="7">
    <location>
        <begin position="514"/>
        <end position="537"/>
    </location>
</feature>
<comment type="caution">
    <text evidence="9">The sequence shown here is derived from an EMBL/GenBank/DDBJ whole genome shotgun (WGS) entry which is preliminary data.</text>
</comment>
<name>A0ABN9UJ41_9DINO</name>
<keyword evidence="3" id="KW-0732">Signal</keyword>
<organism evidence="9 10">
    <name type="scientific">Prorocentrum cordatum</name>
    <dbReference type="NCBI Taxonomy" id="2364126"/>
    <lineage>
        <taxon>Eukaryota</taxon>
        <taxon>Sar</taxon>
        <taxon>Alveolata</taxon>
        <taxon>Dinophyceae</taxon>
        <taxon>Prorocentrales</taxon>
        <taxon>Prorocentraceae</taxon>
        <taxon>Prorocentrum</taxon>
    </lineage>
</organism>
<evidence type="ECO:0000256" key="1">
    <source>
        <dbReference type="ARBA" id="ARBA00004613"/>
    </source>
</evidence>
<evidence type="ECO:0000256" key="2">
    <source>
        <dbReference type="ARBA" id="ARBA00022525"/>
    </source>
</evidence>
<dbReference type="InterPro" id="IPR044004">
    <property type="entry name" value="TSP1_spondin_dom"/>
</dbReference>
<keyword evidence="6" id="KW-0325">Glycoprotein</keyword>
<accession>A0ABN9UJ41</accession>
<protein>
    <recommendedName>
        <fullName evidence="8">Spondin-like TSP1 domain-containing protein</fullName>
    </recommendedName>
</protein>
<dbReference type="Pfam" id="PF19028">
    <property type="entry name" value="TSP1_spondin"/>
    <property type="match status" value="1"/>
</dbReference>
<dbReference type="InterPro" id="IPR036383">
    <property type="entry name" value="TSP1_rpt_sf"/>
</dbReference>
<feature type="region of interest" description="Disordered" evidence="7">
    <location>
        <begin position="211"/>
        <end position="301"/>
    </location>
</feature>
<dbReference type="EMBL" id="CAUYUJ010015929">
    <property type="protein sequence ID" value="CAK0859728.1"/>
    <property type="molecule type" value="Genomic_DNA"/>
</dbReference>
<feature type="domain" description="Spondin-like TSP1" evidence="8">
    <location>
        <begin position="121"/>
        <end position="173"/>
    </location>
</feature>
<dbReference type="PANTHER" id="PTHR22906:SF43">
    <property type="entry name" value="PROPERDIN"/>
    <property type="match status" value="1"/>
</dbReference>
<feature type="compositionally biased region" description="Pro residues" evidence="7">
    <location>
        <begin position="249"/>
        <end position="258"/>
    </location>
</feature>
<dbReference type="PANTHER" id="PTHR22906">
    <property type="entry name" value="PROPERDIN"/>
    <property type="match status" value="1"/>
</dbReference>
<dbReference type="SMART" id="SM00209">
    <property type="entry name" value="TSP1"/>
    <property type="match status" value="4"/>
</dbReference>
<evidence type="ECO:0000256" key="5">
    <source>
        <dbReference type="ARBA" id="ARBA00023157"/>
    </source>
</evidence>
<gene>
    <name evidence="9" type="ORF">PCOR1329_LOCUS49011</name>
</gene>
<dbReference type="PROSITE" id="PS50092">
    <property type="entry name" value="TSP1"/>
    <property type="match status" value="4"/>
</dbReference>
<proteinExistence type="predicted"/>
<keyword evidence="4" id="KW-0677">Repeat</keyword>
<feature type="compositionally biased region" description="Low complexity" evidence="7">
    <location>
        <begin position="259"/>
        <end position="274"/>
    </location>
</feature>
<dbReference type="InterPro" id="IPR000884">
    <property type="entry name" value="TSP1_rpt"/>
</dbReference>
<evidence type="ECO:0000256" key="7">
    <source>
        <dbReference type="SAM" id="MobiDB-lite"/>
    </source>
</evidence>
<evidence type="ECO:0000256" key="3">
    <source>
        <dbReference type="ARBA" id="ARBA00022729"/>
    </source>
</evidence>
<evidence type="ECO:0000259" key="8">
    <source>
        <dbReference type="Pfam" id="PF19028"/>
    </source>
</evidence>
<comment type="subcellular location">
    <subcellularLocation>
        <location evidence="1">Secreted</location>
    </subcellularLocation>
</comment>
<sequence>MQWTECSATCSRGYKSRRRTIDVQPNYCGKLLHGLREEFLVCDDLPPCEEDRDCKLSEWGSWSPCSCACSGTRERNRRIAEFASGNGKPCANATLKAVEPCNPGVGEEAPAECGSGTPQDCELGDWSEWSDCSLPCGGGQQERKRAIKAQPAHGGRPCADSLLATRPCHTQPCEAETCQDCTWGQWSDWGDCSKCGGQRWRHRSARALSAAVGRAGREGGGAPAAPSRGRMQPVKVSHLIQPTRAGLAAPPPEPPPAPQRGGPASAGRPGTPAALSAGTFDATGAGGRWSTAGLSTPKHGDRPDLAASVQLMSAAFRGSAVSAGAVMAAPVAVAPVAFAPAPRAQPARPLSAGRSCAASLQLDAAAPQSPAGDQFAGQVALEMPTPTNASRKVMIGRSSRSARNSVLIARGTGSPEQVLDAWPVALRAAPPGTPGGASTAPAPAALQPQQGWAVPLPQQPVAMLGAVPMQPQRPSTAPTRPVVVRRNIQAVQVVHAAPPQGASAGAVEVLPLAAPTPGSGEAAEAAPRAPARCFPRE</sequence>
<dbReference type="SUPFAM" id="SSF82895">
    <property type="entry name" value="TSP-1 type 1 repeat"/>
    <property type="match status" value="4"/>
</dbReference>